<reference evidence="2" key="1">
    <citation type="submission" date="2016-10" db="EMBL/GenBank/DDBJ databases">
        <authorList>
            <person name="Varghese N."/>
            <person name="Submissions S."/>
        </authorList>
    </citation>
    <scope>NUCLEOTIDE SEQUENCE [LARGE SCALE GENOMIC DNA]</scope>
    <source>
        <strain evidence="2">CGMCC 1.7738</strain>
    </source>
</reference>
<gene>
    <name evidence="1" type="ORF">SAMN04487950_2736</name>
</gene>
<evidence type="ECO:0000313" key="2">
    <source>
        <dbReference type="Proteomes" id="UP000199607"/>
    </source>
</evidence>
<evidence type="ECO:0000313" key="1">
    <source>
        <dbReference type="EMBL" id="SFL15066.1"/>
    </source>
</evidence>
<accession>A0A1I4FE19</accession>
<dbReference type="Proteomes" id="UP000199607">
    <property type="component" value="Unassembled WGS sequence"/>
</dbReference>
<dbReference type="AlphaFoldDB" id="A0A1I4FE19"/>
<proteinExistence type="predicted"/>
<protein>
    <submittedName>
        <fullName evidence="1">Uncharacterized protein</fullName>
    </submittedName>
</protein>
<dbReference type="STRING" id="553466.SAMN04487950_2736"/>
<organism evidence="1 2">
    <name type="scientific">Halogranum rubrum</name>
    <dbReference type="NCBI Taxonomy" id="553466"/>
    <lineage>
        <taxon>Archaea</taxon>
        <taxon>Methanobacteriati</taxon>
        <taxon>Methanobacteriota</taxon>
        <taxon>Stenosarchaea group</taxon>
        <taxon>Halobacteria</taxon>
        <taxon>Halobacteriales</taxon>
        <taxon>Haloferacaceae</taxon>
    </lineage>
</organism>
<keyword evidence="2" id="KW-1185">Reference proteome</keyword>
<dbReference type="EMBL" id="FOTC01000002">
    <property type="protein sequence ID" value="SFL15066.1"/>
    <property type="molecule type" value="Genomic_DNA"/>
</dbReference>
<name>A0A1I4FE19_9EURY</name>
<sequence>MLPARMSAVPDPFGVLVGDFLSLARQGRTVNDPATLQLETYVTPAPRGSYSAYVSSSRISRRISTTSHTSA</sequence>